<name>A0ABS7WSD1_9BACT</name>
<accession>A0ABS7WSD1</accession>
<evidence type="ECO:0000313" key="3">
    <source>
        <dbReference type="Proteomes" id="UP000786183"/>
    </source>
</evidence>
<feature type="domain" description="Lnb N-terminal periplasmic" evidence="1">
    <location>
        <begin position="68"/>
        <end position="219"/>
    </location>
</feature>
<dbReference type="Proteomes" id="UP000786183">
    <property type="component" value="Unassembled WGS sequence"/>
</dbReference>
<sequence length="234" mass="27603">MLATLFALYIKKDFYKNKKIKNINKQSALIFDYSNDNLHAICRFALRKEFLEKKLNLTNLLSLNCSDFNKLKDYLNINSASIVFASSYINSPASMFGHTFLLFNDASNNKLLSYAINFAADVDENKQNPFVFMYKGLFGGYLGKYSIRAYYDMIKSYKDNENRDLYEYDLKLTKTELERLLKHFWELKDSSSSYLFLSNNCSYNILWLLENAKKDLDLRKDFFISVFYYKPCIQ</sequence>
<protein>
    <submittedName>
        <fullName evidence="2">DUF4105 domain-containing protein</fullName>
    </submittedName>
</protein>
<proteinExistence type="predicted"/>
<gene>
    <name evidence="2" type="ORF">AVCANL283_04780</name>
</gene>
<dbReference type="EMBL" id="JACGBB010000008">
    <property type="protein sequence ID" value="MBZ7987418.1"/>
    <property type="molecule type" value="Genomic_DNA"/>
</dbReference>
<evidence type="ECO:0000313" key="2">
    <source>
        <dbReference type="EMBL" id="MBZ7987418.1"/>
    </source>
</evidence>
<dbReference type="RefSeq" id="WP_224325338.1">
    <property type="nucleotide sequence ID" value="NZ_JACGBB010000008.1"/>
</dbReference>
<reference evidence="2 3" key="1">
    <citation type="submission" date="2020-07" db="EMBL/GenBank/DDBJ databases">
        <title>Transfer of Campylobacter canadensis to the novel genus Avispirillum gen. nov., that also includes two novel species recovered from migratory waterfowl: Avispirillum anseris sp. nov. and Avispirillum brantae sp. nov.</title>
        <authorList>
            <person name="Miller W.G."/>
            <person name="Chapman M.H."/>
            <person name="Yee E."/>
            <person name="Inglis G.D."/>
        </authorList>
    </citation>
    <scope>NUCLEOTIDE SEQUENCE [LARGE SCALE GENOMIC DNA]</scope>
    <source>
        <strain evidence="2 3">L283</strain>
    </source>
</reference>
<comment type="caution">
    <text evidence="2">The sequence shown here is derived from an EMBL/GenBank/DDBJ whole genome shotgun (WGS) entry which is preliminary data.</text>
</comment>
<organism evidence="2 3">
    <name type="scientific">Campylobacter canadensis</name>
    <dbReference type="NCBI Taxonomy" id="449520"/>
    <lineage>
        <taxon>Bacteria</taxon>
        <taxon>Pseudomonadati</taxon>
        <taxon>Campylobacterota</taxon>
        <taxon>Epsilonproteobacteria</taxon>
        <taxon>Campylobacterales</taxon>
        <taxon>Campylobacteraceae</taxon>
        <taxon>Campylobacter</taxon>
    </lineage>
</organism>
<keyword evidence="3" id="KW-1185">Reference proteome</keyword>
<dbReference type="Pfam" id="PF13387">
    <property type="entry name" value="Lnb_N"/>
    <property type="match status" value="1"/>
</dbReference>
<dbReference type="InterPro" id="IPR025178">
    <property type="entry name" value="Lnb_N"/>
</dbReference>
<evidence type="ECO:0000259" key="1">
    <source>
        <dbReference type="Pfam" id="PF13387"/>
    </source>
</evidence>